<gene>
    <name evidence="8" type="primary">atpH</name>
    <name evidence="9" type="ORF">EV674_101163</name>
</gene>
<accession>A0A4R2NGZ5</accession>
<dbReference type="Proteomes" id="UP000295182">
    <property type="component" value="Unassembled WGS sequence"/>
</dbReference>
<comment type="similarity">
    <text evidence="8">Belongs to the ATPase delta chain family.</text>
</comment>
<dbReference type="AlphaFoldDB" id="A0A4R2NGZ5"/>
<dbReference type="Pfam" id="PF00213">
    <property type="entry name" value="OSCP"/>
    <property type="match status" value="1"/>
</dbReference>
<proteinExistence type="inferred from homology"/>
<name>A0A4R2NGZ5_9BURK</name>
<dbReference type="RefSeq" id="WP_119014664.1">
    <property type="nucleotide sequence ID" value="NZ_QXNC01000045.1"/>
</dbReference>
<comment type="function">
    <text evidence="8">F(1)F(0) ATP synthase produces ATP from ADP in the presence of a proton or sodium gradient. F-type ATPases consist of two structural domains, F(1) containing the extramembraneous catalytic core and F(0) containing the membrane proton channel, linked together by a central stalk and a peripheral stalk. During catalysis, ATP synthesis in the catalytic domain of F(1) is coupled via a rotary mechanism of the central stalk subunits to proton translocation.</text>
</comment>
<keyword evidence="10" id="KW-1185">Reference proteome</keyword>
<evidence type="ECO:0000256" key="6">
    <source>
        <dbReference type="ARBA" id="ARBA00023196"/>
    </source>
</evidence>
<evidence type="ECO:0000313" key="10">
    <source>
        <dbReference type="Proteomes" id="UP000295182"/>
    </source>
</evidence>
<reference evidence="9 10" key="1">
    <citation type="submission" date="2019-03" db="EMBL/GenBank/DDBJ databases">
        <title>Genomic Encyclopedia of Type Strains, Phase IV (KMG-IV): sequencing the most valuable type-strain genomes for metagenomic binning, comparative biology and taxonomic classification.</title>
        <authorList>
            <person name="Goeker M."/>
        </authorList>
    </citation>
    <scope>NUCLEOTIDE SEQUENCE [LARGE SCALE GENOMIC DNA]</scope>
    <source>
        <strain evidence="9 10">DSM 1837</strain>
    </source>
</reference>
<dbReference type="Gene3D" id="1.10.520.20">
    <property type="entry name" value="N-terminal domain of the delta subunit of the F1F0-ATP synthase"/>
    <property type="match status" value="1"/>
</dbReference>
<keyword evidence="8" id="KW-1003">Cell membrane</keyword>
<keyword evidence="6 8" id="KW-0139">CF(1)</keyword>
<dbReference type="InterPro" id="IPR026015">
    <property type="entry name" value="ATP_synth_OSCP/delta_N_sf"/>
</dbReference>
<evidence type="ECO:0000256" key="4">
    <source>
        <dbReference type="ARBA" id="ARBA00023065"/>
    </source>
</evidence>
<dbReference type="PRINTS" id="PR00125">
    <property type="entry name" value="ATPASEDELTA"/>
</dbReference>
<evidence type="ECO:0000256" key="3">
    <source>
        <dbReference type="ARBA" id="ARBA00022781"/>
    </source>
</evidence>
<dbReference type="HAMAP" id="MF_01416">
    <property type="entry name" value="ATP_synth_delta_bact"/>
    <property type="match status" value="1"/>
</dbReference>
<comment type="subcellular location">
    <subcellularLocation>
        <location evidence="8">Cell membrane</location>
        <topology evidence="8">Peripheral membrane protein</topology>
    </subcellularLocation>
    <subcellularLocation>
        <location evidence="1">Membrane</location>
    </subcellularLocation>
</comment>
<dbReference type="InterPro" id="IPR000711">
    <property type="entry name" value="ATPase_OSCP/dsu"/>
</dbReference>
<dbReference type="OrthoDB" id="9816221at2"/>
<keyword evidence="5 8" id="KW-0472">Membrane</keyword>
<evidence type="ECO:0000256" key="5">
    <source>
        <dbReference type="ARBA" id="ARBA00023136"/>
    </source>
</evidence>
<dbReference type="GO" id="GO:0045259">
    <property type="term" value="C:proton-transporting ATP synthase complex"/>
    <property type="evidence" value="ECO:0007669"/>
    <property type="project" value="UniProtKB-KW"/>
</dbReference>
<keyword evidence="7 8" id="KW-0066">ATP synthesis</keyword>
<sequence>MAEIATIARPYAEALFKACTAGVGVDLGAAAAWVDELAAIAANPQLRQLSDNPKVSPEQVFDVITGVAKSALPDMARNFLRTVIDNGRLDALPEVAAQFRALVNRSSGSSDAVVYSAFPMDSAALDGLGASLEKRFGRKLNLTVQQDESLIGGIRVVVGDEVLDTSVKARLEQMKAALTA</sequence>
<comment type="caution">
    <text evidence="9">The sequence shown here is derived from an EMBL/GenBank/DDBJ whole genome shotgun (WGS) entry which is preliminary data.</text>
</comment>
<evidence type="ECO:0000256" key="1">
    <source>
        <dbReference type="ARBA" id="ARBA00004370"/>
    </source>
</evidence>
<keyword evidence="3 8" id="KW-0375">Hydrogen ion transport</keyword>
<protein>
    <recommendedName>
        <fullName evidence="8">ATP synthase subunit delta</fullName>
    </recommendedName>
    <alternativeName>
        <fullName evidence="8">ATP synthase F(1) sector subunit delta</fullName>
    </alternativeName>
    <alternativeName>
        <fullName evidence="8">F-type ATPase subunit delta</fullName>
        <shortName evidence="8">F-ATPase subunit delta</shortName>
    </alternativeName>
</protein>
<keyword evidence="2 8" id="KW-0813">Transport</keyword>
<dbReference type="GO" id="GO:0005886">
    <property type="term" value="C:plasma membrane"/>
    <property type="evidence" value="ECO:0007669"/>
    <property type="project" value="UniProtKB-SubCell"/>
</dbReference>
<keyword evidence="4 8" id="KW-0406">Ion transport</keyword>
<dbReference type="GO" id="GO:0046933">
    <property type="term" value="F:proton-transporting ATP synthase activity, rotational mechanism"/>
    <property type="evidence" value="ECO:0007669"/>
    <property type="project" value="UniProtKB-UniRule"/>
</dbReference>
<evidence type="ECO:0000313" key="9">
    <source>
        <dbReference type="EMBL" id="TCP20508.1"/>
    </source>
</evidence>
<evidence type="ECO:0000256" key="8">
    <source>
        <dbReference type="HAMAP-Rule" id="MF_01416"/>
    </source>
</evidence>
<evidence type="ECO:0000256" key="2">
    <source>
        <dbReference type="ARBA" id="ARBA00022448"/>
    </source>
</evidence>
<dbReference type="SUPFAM" id="SSF47928">
    <property type="entry name" value="N-terminal domain of the delta subunit of the F1F0-ATP synthase"/>
    <property type="match status" value="1"/>
</dbReference>
<organism evidence="9 10">
    <name type="scientific">Simplicispira metamorpha</name>
    <dbReference type="NCBI Taxonomy" id="80881"/>
    <lineage>
        <taxon>Bacteria</taxon>
        <taxon>Pseudomonadati</taxon>
        <taxon>Pseudomonadota</taxon>
        <taxon>Betaproteobacteria</taxon>
        <taxon>Burkholderiales</taxon>
        <taxon>Comamonadaceae</taxon>
        <taxon>Simplicispira</taxon>
    </lineage>
</organism>
<dbReference type="PANTHER" id="PTHR11910">
    <property type="entry name" value="ATP SYNTHASE DELTA CHAIN"/>
    <property type="match status" value="1"/>
</dbReference>
<dbReference type="NCBIfam" id="TIGR01145">
    <property type="entry name" value="ATP_synt_delta"/>
    <property type="match status" value="1"/>
</dbReference>
<evidence type="ECO:0000256" key="7">
    <source>
        <dbReference type="ARBA" id="ARBA00023310"/>
    </source>
</evidence>
<dbReference type="EMBL" id="SLXH01000001">
    <property type="protein sequence ID" value="TCP20508.1"/>
    <property type="molecule type" value="Genomic_DNA"/>
</dbReference>
<comment type="function">
    <text evidence="8">This protein is part of the stalk that links CF(0) to CF(1). It either transmits conformational changes from CF(0) to CF(1) or is implicated in proton conduction.</text>
</comment>
<dbReference type="NCBIfam" id="NF004402">
    <property type="entry name" value="PRK05758.2-2"/>
    <property type="match status" value="1"/>
</dbReference>